<keyword evidence="3" id="KW-0862">Zinc</keyword>
<sequence length="63" mass="7103">MPSACCAVGCTNALSQKKGLAFYKFPKDPVRRQKWITAIRRDDWTPTTYSKLPFRPMGAGHSD</sequence>
<evidence type="ECO:0000256" key="2">
    <source>
        <dbReference type="ARBA" id="ARBA00022771"/>
    </source>
</evidence>
<dbReference type="Ensembl" id="ENSNMLT00000033362.1">
    <property type="protein sequence ID" value="ENSNMLP00000029910.1"/>
    <property type="gene ID" value="ENSNMLG00000018926.1"/>
</dbReference>
<name>A0A8C6U6C9_9GOBI</name>
<keyword evidence="4 5" id="KW-0238">DNA-binding</keyword>
<protein>
    <recommendedName>
        <fullName evidence="6">THAP-type domain-containing protein</fullName>
    </recommendedName>
</protein>
<dbReference type="Pfam" id="PF05485">
    <property type="entry name" value="THAP"/>
    <property type="match status" value="1"/>
</dbReference>
<keyword evidence="8" id="KW-1185">Reference proteome</keyword>
<reference evidence="7" key="1">
    <citation type="submission" date="2025-08" db="UniProtKB">
        <authorList>
            <consortium name="Ensembl"/>
        </authorList>
    </citation>
    <scope>IDENTIFICATION</scope>
</reference>
<dbReference type="Proteomes" id="UP000694523">
    <property type="component" value="Unplaced"/>
</dbReference>
<keyword evidence="1" id="KW-0479">Metal-binding</keyword>
<dbReference type="InterPro" id="IPR052224">
    <property type="entry name" value="THAP_domain_protein"/>
</dbReference>
<reference evidence="7" key="2">
    <citation type="submission" date="2025-09" db="UniProtKB">
        <authorList>
            <consortium name="Ensembl"/>
        </authorList>
    </citation>
    <scope>IDENTIFICATION</scope>
</reference>
<dbReference type="GO" id="GO:0003677">
    <property type="term" value="F:DNA binding"/>
    <property type="evidence" value="ECO:0007669"/>
    <property type="project" value="UniProtKB-UniRule"/>
</dbReference>
<proteinExistence type="predicted"/>
<dbReference type="AlphaFoldDB" id="A0A8C6U6C9"/>
<organism evidence="7 8">
    <name type="scientific">Neogobius melanostomus</name>
    <name type="common">round goby</name>
    <dbReference type="NCBI Taxonomy" id="47308"/>
    <lineage>
        <taxon>Eukaryota</taxon>
        <taxon>Metazoa</taxon>
        <taxon>Chordata</taxon>
        <taxon>Craniata</taxon>
        <taxon>Vertebrata</taxon>
        <taxon>Euteleostomi</taxon>
        <taxon>Actinopterygii</taxon>
        <taxon>Neopterygii</taxon>
        <taxon>Teleostei</taxon>
        <taxon>Neoteleostei</taxon>
        <taxon>Acanthomorphata</taxon>
        <taxon>Gobiaria</taxon>
        <taxon>Gobiiformes</taxon>
        <taxon>Gobioidei</taxon>
        <taxon>Gobiidae</taxon>
        <taxon>Benthophilinae</taxon>
        <taxon>Neogobiini</taxon>
        <taxon>Neogobius</taxon>
    </lineage>
</organism>
<evidence type="ECO:0000256" key="5">
    <source>
        <dbReference type="PROSITE-ProRule" id="PRU00309"/>
    </source>
</evidence>
<evidence type="ECO:0000256" key="4">
    <source>
        <dbReference type="ARBA" id="ARBA00023125"/>
    </source>
</evidence>
<evidence type="ECO:0000256" key="1">
    <source>
        <dbReference type="ARBA" id="ARBA00022723"/>
    </source>
</evidence>
<evidence type="ECO:0000259" key="6">
    <source>
        <dbReference type="PROSITE" id="PS50950"/>
    </source>
</evidence>
<dbReference type="InterPro" id="IPR006612">
    <property type="entry name" value="THAP_Znf"/>
</dbReference>
<dbReference type="PROSITE" id="PS50950">
    <property type="entry name" value="ZF_THAP"/>
    <property type="match status" value="1"/>
</dbReference>
<evidence type="ECO:0000313" key="8">
    <source>
        <dbReference type="Proteomes" id="UP000694523"/>
    </source>
</evidence>
<keyword evidence="2 5" id="KW-0863">Zinc-finger</keyword>
<evidence type="ECO:0000313" key="7">
    <source>
        <dbReference type="Ensembl" id="ENSNMLP00000029910.1"/>
    </source>
</evidence>
<evidence type="ECO:0000256" key="3">
    <source>
        <dbReference type="ARBA" id="ARBA00022833"/>
    </source>
</evidence>
<dbReference type="SUPFAM" id="SSF57716">
    <property type="entry name" value="Glucocorticoid receptor-like (DNA-binding domain)"/>
    <property type="match status" value="1"/>
</dbReference>
<feature type="domain" description="THAP-type" evidence="6">
    <location>
        <begin position="1"/>
        <end position="63"/>
    </location>
</feature>
<dbReference type="GO" id="GO:0008270">
    <property type="term" value="F:zinc ion binding"/>
    <property type="evidence" value="ECO:0007669"/>
    <property type="project" value="UniProtKB-KW"/>
</dbReference>
<dbReference type="PANTHER" id="PTHR46927">
    <property type="entry name" value="AGAP005574-PA"/>
    <property type="match status" value="1"/>
</dbReference>
<dbReference type="PANTHER" id="PTHR46927:SF3">
    <property type="entry name" value="THAP-TYPE DOMAIN-CONTAINING PROTEIN"/>
    <property type="match status" value="1"/>
</dbReference>
<accession>A0A8C6U6C9</accession>